<dbReference type="PANTHER" id="PTHR11567">
    <property type="entry name" value="ACID PHOSPHATASE-RELATED"/>
    <property type="match status" value="1"/>
</dbReference>
<dbReference type="Pfam" id="PF00328">
    <property type="entry name" value="His_Phos_2"/>
    <property type="match status" value="1"/>
</dbReference>
<dbReference type="InterPro" id="IPR050645">
    <property type="entry name" value="Histidine_acid_phosphatase"/>
</dbReference>
<keyword evidence="2" id="KW-0378">Hydrolase</keyword>
<feature type="signal peptide" evidence="6">
    <location>
        <begin position="1"/>
        <end position="15"/>
    </location>
</feature>
<dbReference type="Gene3D" id="3.40.50.1240">
    <property type="entry name" value="Phosphoglycerate mutase-like"/>
    <property type="match status" value="1"/>
</dbReference>
<dbReference type="GO" id="GO:0016791">
    <property type="term" value="F:phosphatase activity"/>
    <property type="evidence" value="ECO:0007669"/>
    <property type="project" value="UniProtKB-ARBA"/>
</dbReference>
<evidence type="ECO:0000256" key="2">
    <source>
        <dbReference type="ARBA" id="ARBA00022801"/>
    </source>
</evidence>
<accession>A0AAQ4FHK6</accession>
<dbReference type="PANTHER" id="PTHR11567:SF110">
    <property type="entry name" value="2-PHOSPHOXYLOSE PHOSPHATASE 1"/>
    <property type="match status" value="1"/>
</dbReference>
<feature type="chain" id="PRO_5042833488" description="2-phosphoxylose phosphatase 1" evidence="6">
    <location>
        <begin position="16"/>
        <end position="389"/>
    </location>
</feature>
<dbReference type="InterPro" id="IPR000560">
    <property type="entry name" value="His_Pase_clade-2"/>
</dbReference>
<organism evidence="7 8">
    <name type="scientific">Amblyomma americanum</name>
    <name type="common">Lone star tick</name>
    <dbReference type="NCBI Taxonomy" id="6943"/>
    <lineage>
        <taxon>Eukaryota</taxon>
        <taxon>Metazoa</taxon>
        <taxon>Ecdysozoa</taxon>
        <taxon>Arthropoda</taxon>
        <taxon>Chelicerata</taxon>
        <taxon>Arachnida</taxon>
        <taxon>Acari</taxon>
        <taxon>Parasitiformes</taxon>
        <taxon>Ixodida</taxon>
        <taxon>Ixodoidea</taxon>
        <taxon>Ixodidae</taxon>
        <taxon>Amblyomminae</taxon>
        <taxon>Amblyomma</taxon>
    </lineage>
</organism>
<dbReference type="SUPFAM" id="SSF53254">
    <property type="entry name" value="Phosphoglycerate mutase-like"/>
    <property type="match status" value="1"/>
</dbReference>
<evidence type="ECO:0000313" key="8">
    <source>
        <dbReference type="Proteomes" id="UP001321473"/>
    </source>
</evidence>
<evidence type="ECO:0000256" key="3">
    <source>
        <dbReference type="ARBA" id="ARBA00036311"/>
    </source>
</evidence>
<dbReference type="AlphaFoldDB" id="A0AAQ4FHK6"/>
<evidence type="ECO:0000256" key="4">
    <source>
        <dbReference type="ARBA" id="ARBA00040357"/>
    </source>
</evidence>
<dbReference type="EMBL" id="JARKHS020002545">
    <property type="protein sequence ID" value="KAK8786660.1"/>
    <property type="molecule type" value="Genomic_DNA"/>
</dbReference>
<name>A0AAQ4FHK6_AMBAM</name>
<protein>
    <recommendedName>
        <fullName evidence="4">2-phosphoxylose phosphatase 1</fullName>
    </recommendedName>
    <alternativeName>
        <fullName evidence="5">Acid phosphatase-like protein 2</fullName>
    </alternativeName>
</protein>
<evidence type="ECO:0000256" key="1">
    <source>
        <dbReference type="ARBA" id="ARBA00005375"/>
    </source>
</evidence>
<comment type="catalytic activity">
    <reaction evidence="3">
        <text>3-O-[beta-D-GlcA-(1-&gt;3)-beta-D-Gal-(1-&gt;3)-beta-D-Gal-(1-&gt;4)-beta-D-2-O-P-Xyl]-L-seryl-[protein] + H2O = 3-O-(beta-D-GlcA-(1-&gt;3)-beta-D-Gal-(1-&gt;3)-beta-D-Gal-(1-&gt;4)-beta-D-Xyl)-L-seryl-[protein] + phosphate</text>
        <dbReference type="Rhea" id="RHEA:56512"/>
        <dbReference type="Rhea" id="RHEA-COMP:12573"/>
        <dbReference type="Rhea" id="RHEA-COMP:14559"/>
        <dbReference type="ChEBI" id="CHEBI:15377"/>
        <dbReference type="ChEBI" id="CHEBI:43474"/>
        <dbReference type="ChEBI" id="CHEBI:132093"/>
        <dbReference type="ChEBI" id="CHEBI:140495"/>
    </reaction>
</comment>
<evidence type="ECO:0000256" key="6">
    <source>
        <dbReference type="SAM" id="SignalP"/>
    </source>
</evidence>
<dbReference type="CDD" id="cd07061">
    <property type="entry name" value="HP_HAP_like"/>
    <property type="match status" value="1"/>
</dbReference>
<comment type="similarity">
    <text evidence="1">Belongs to the histidine acid phosphatase family.</text>
</comment>
<gene>
    <name evidence="7" type="ORF">V5799_023570</name>
</gene>
<proteinExistence type="inferred from homology"/>
<dbReference type="Proteomes" id="UP001321473">
    <property type="component" value="Unassembled WGS sequence"/>
</dbReference>
<comment type="caution">
    <text evidence="7">The sequence shown here is derived from an EMBL/GenBank/DDBJ whole genome shotgun (WGS) entry which is preliminary data.</text>
</comment>
<evidence type="ECO:0000256" key="5">
    <source>
        <dbReference type="ARBA" id="ARBA00041499"/>
    </source>
</evidence>
<dbReference type="InterPro" id="IPR029033">
    <property type="entry name" value="His_PPase_superfam"/>
</dbReference>
<reference evidence="7 8" key="1">
    <citation type="journal article" date="2023" name="Arcadia Sci">
        <title>De novo assembly of a long-read Amblyomma americanum tick genome.</title>
        <authorList>
            <person name="Chou S."/>
            <person name="Poskanzer K.E."/>
            <person name="Rollins M."/>
            <person name="Thuy-Boun P.S."/>
        </authorList>
    </citation>
    <scope>NUCLEOTIDE SEQUENCE [LARGE SCALE GENOMIC DNA]</scope>
    <source>
        <strain evidence="7">F_SG_1</strain>
        <tissue evidence="7">Salivary glands</tissue>
    </source>
</reference>
<sequence>MRIFLLLLLPATVLADPDFHDLRLSQLRHVVVIFRHTDRAPLTTFPGDPNRHHRWPLGLGELTSRGRAKAYALGRWLRNRYADYLTDNPREVYARSSPVPRCFDTAALVLYGLYPANREQKEWRPDQTWQPVPVTRLPDGADLYAAVCMPRVRDAMRTLVTLEEPASLRSSSSGPTHFGTLGKVFRFVAKMTNLTGDASSQKFIVVAKIVDAMSVAREHGLPLPTWASRYWRELKWAKDKVMEGFSRSQMDHMGGALLKDILARLKPVEQQAHSLMRGGSDSTEVPSKLTLMAYHDINIGSILLGLNGTFEEWPPYGAALLLEIFTLTSTVMPDLYVRVLYKAGDVVSNLALQGCSEPCSLQHFGELLQRKFKPVSRTACGWSDQQPLL</sequence>
<keyword evidence="8" id="KW-1185">Reference proteome</keyword>
<evidence type="ECO:0000313" key="7">
    <source>
        <dbReference type="EMBL" id="KAK8786660.1"/>
    </source>
</evidence>
<keyword evidence="6" id="KW-0732">Signal</keyword>